<dbReference type="SMART" id="SM01043">
    <property type="entry name" value="BTAD"/>
    <property type="match status" value="1"/>
</dbReference>
<proteinExistence type="predicted"/>
<dbReference type="EMBL" id="JAERRK010000025">
    <property type="protein sequence ID" value="MBL1086726.1"/>
    <property type="molecule type" value="Genomic_DNA"/>
</dbReference>
<evidence type="ECO:0000313" key="5">
    <source>
        <dbReference type="EMBL" id="MBL1086726.1"/>
    </source>
</evidence>
<feature type="domain" description="LysM" evidence="4">
    <location>
        <begin position="268"/>
        <end position="324"/>
    </location>
</feature>
<gene>
    <name evidence="5" type="ORF">JK359_33005</name>
</gene>
<evidence type="ECO:0000256" key="2">
    <source>
        <dbReference type="SAM" id="MobiDB-lite"/>
    </source>
</evidence>
<dbReference type="Pfam" id="PF01476">
    <property type="entry name" value="LysM"/>
    <property type="match status" value="1"/>
</dbReference>
<feature type="compositionally biased region" description="Low complexity" evidence="2">
    <location>
        <begin position="218"/>
        <end position="239"/>
    </location>
</feature>
<dbReference type="SMART" id="SM00257">
    <property type="entry name" value="LysM"/>
    <property type="match status" value="2"/>
</dbReference>
<dbReference type="PANTHER" id="PTHR34700:SF4">
    <property type="entry name" value="PHAGE-LIKE ELEMENT PBSX PROTEIN XKDP"/>
    <property type="match status" value="1"/>
</dbReference>
<feature type="region of interest" description="Disordered" evidence="2">
    <location>
        <begin position="448"/>
        <end position="474"/>
    </location>
</feature>
<dbReference type="InterPro" id="IPR005158">
    <property type="entry name" value="BTAD"/>
</dbReference>
<evidence type="ECO:0000256" key="1">
    <source>
        <dbReference type="ARBA" id="ARBA00023012"/>
    </source>
</evidence>
<feature type="compositionally biased region" description="Low complexity" evidence="2">
    <location>
        <begin position="139"/>
        <end position="160"/>
    </location>
</feature>
<dbReference type="AlphaFoldDB" id="A0A937JRS9"/>
<dbReference type="InterPro" id="IPR011990">
    <property type="entry name" value="TPR-like_helical_dom_sf"/>
</dbReference>
<feature type="compositionally biased region" description="Polar residues" evidence="2">
    <location>
        <begin position="834"/>
        <end position="850"/>
    </location>
</feature>
<feature type="region of interest" description="Disordered" evidence="2">
    <location>
        <begin position="921"/>
        <end position="970"/>
    </location>
</feature>
<feature type="region of interest" description="Disordered" evidence="2">
    <location>
        <begin position="139"/>
        <end position="166"/>
    </location>
</feature>
<dbReference type="GO" id="GO:0000160">
    <property type="term" value="P:phosphorelay signal transduction system"/>
    <property type="evidence" value="ECO:0007669"/>
    <property type="project" value="UniProtKB-KW"/>
</dbReference>
<dbReference type="Proteomes" id="UP000661858">
    <property type="component" value="Unassembled WGS sequence"/>
</dbReference>
<evidence type="ECO:0000256" key="3">
    <source>
        <dbReference type="SAM" id="Phobius"/>
    </source>
</evidence>
<name>A0A937JRS9_9ACTN</name>
<dbReference type="Gene3D" id="1.25.40.10">
    <property type="entry name" value="Tetratricopeptide repeat domain"/>
    <property type="match status" value="1"/>
</dbReference>
<keyword evidence="3" id="KW-0812">Transmembrane</keyword>
<dbReference type="Gene3D" id="3.10.350.10">
    <property type="entry name" value="LysM domain"/>
    <property type="match status" value="1"/>
</dbReference>
<protein>
    <submittedName>
        <fullName evidence="5">LysM peptidoglycan-binding domain-containing protein</fullName>
    </submittedName>
</protein>
<feature type="compositionally biased region" description="Basic residues" evidence="2">
    <location>
        <begin position="448"/>
        <end position="460"/>
    </location>
</feature>
<dbReference type="InterPro" id="IPR036779">
    <property type="entry name" value="LysM_dom_sf"/>
</dbReference>
<evidence type="ECO:0000313" key="6">
    <source>
        <dbReference type="Proteomes" id="UP000661858"/>
    </source>
</evidence>
<dbReference type="PANTHER" id="PTHR34700">
    <property type="entry name" value="POTASSIUM BINDING PROTEIN KBP"/>
    <property type="match status" value="1"/>
</dbReference>
<keyword evidence="6" id="KW-1185">Reference proteome</keyword>
<dbReference type="CDD" id="cd00118">
    <property type="entry name" value="LysM"/>
    <property type="match status" value="1"/>
</dbReference>
<feature type="region of interest" description="Disordered" evidence="2">
    <location>
        <begin position="218"/>
        <end position="270"/>
    </location>
</feature>
<feature type="compositionally biased region" description="Low complexity" evidence="2">
    <location>
        <begin position="365"/>
        <end position="416"/>
    </location>
</feature>
<keyword evidence="3" id="KW-1133">Transmembrane helix</keyword>
<dbReference type="InterPro" id="IPR052196">
    <property type="entry name" value="Bact_Kbp"/>
</dbReference>
<feature type="region of interest" description="Disordered" evidence="2">
    <location>
        <begin position="303"/>
        <end position="426"/>
    </location>
</feature>
<feature type="transmembrane region" description="Helical" evidence="3">
    <location>
        <begin position="109"/>
        <end position="132"/>
    </location>
</feature>
<dbReference type="RefSeq" id="WP_201843285.1">
    <property type="nucleotide sequence ID" value="NZ_JAERRK010000025.1"/>
</dbReference>
<keyword evidence="1" id="KW-0902">Two-component regulatory system</keyword>
<accession>A0A937JRS9</accession>
<feature type="compositionally biased region" description="Basic and acidic residues" evidence="2">
    <location>
        <begin position="329"/>
        <end position="344"/>
    </location>
</feature>
<dbReference type="PROSITE" id="PS51782">
    <property type="entry name" value="LYSM"/>
    <property type="match status" value="1"/>
</dbReference>
<sequence>MAHRTVKPLRAVGALLRALVGLALLIALVGGVPLALLTFGHQPTEVSGGLNLLLEQDDGTLWLVALTCIGWAAWAAFAFSVALEVVAVARRRSAPRIRGLGSMQSLASFLVGGIVLLAPTAASAATTMPAVAVTQTVASPSSSAAATPTSTPTADATFPTHKVTSATETPWDLAEQYLGNGQRWRDIAALNPDIPQLASGDQYLPKDAVIKLPLDARPATPAAAPSTTPTADRTADAPSQPHTEHAQSAGEKTPGSGHSSHLAVPRHDQVTVDTGDSLWSIAGNEYGDPTAWKEIYEANRGEAQPAGGHFDNPDLIFPGQKLDLPGAHHHAEAPADPDTGHQDTHTATPHHKPTDTGLGNRTAPTAGDQDTGHGQQHQAPPVTTPAPSASRTAEPSTAAPHTTAPTDTASPAPAAQPHRDSENPLGTVMLWTGTGVVAAALVSTLAVRRRRQQHRRRPGRRIAMPTGRAAATEQGLRSVQAPTGFDLLNAALRCLAGNLKEQGRELPVLNAAVLHESRLELHLTEDTPPCAPFTASAGRQDLWTCTANHPDLADEDTEHSVGAPYPALVSIGWDTQGRYVLIDLEHIGLLHLDGDPDFARHVLQALAVELANTPVAGHLEVTALGTTVPGLETAVPERVARAEDAYAARAELLTHADDQRSALSELGADSPRAARLRDDTGGDWTPHILLAEQLPDAPATDNLLAALTETPRTASAIITAHTPAGLPDDAWTLTCQSPDDTVVLPGSGLPVRLQTLDDDRFHDAIELLTTADSDSDEPAPDWVGPGPDWMQPDNDDPLADDGADSDGLPDEYAALEQEALEAETPALSFEKHPATSQDAPATNPAPTSESLADVLGDDESDDVAPAAGPADISLAVTSSCTTPASAVHVTIPEPAAAADSDAAATASGGESLADVLAIEGDDTDDAPAPAQAERVHRPRTSPDAQPGALIPEPAVPAPNTAEPDQTPSGPAVLLLGPITITGASGRVDSNRKSVASELLAFLALNPSSDHHAVDAALWPASRVNKEMRNAVISRTRSWLGTDADGSQHLPRVQNTPDKRYRLGPHVTCDWVTFQQYARQGLAEATEDGDLALRRALALVRGRPFAGMDPQRYAWAEPAIQEMVSAITDVASELSTRRREAGDIPGALWAARQGMLAVEDSETLYRALFLAHHAAGDIDALREAAARLRRINDSIGGGVEMEPDTAELLRNLLPRPIHTR</sequence>
<evidence type="ECO:0000259" key="4">
    <source>
        <dbReference type="PROSITE" id="PS51782"/>
    </source>
</evidence>
<organism evidence="5 6">
    <name type="scientific">Streptomyces actinomycinicus</name>
    <dbReference type="NCBI Taxonomy" id="1695166"/>
    <lineage>
        <taxon>Bacteria</taxon>
        <taxon>Bacillati</taxon>
        <taxon>Actinomycetota</taxon>
        <taxon>Actinomycetes</taxon>
        <taxon>Kitasatosporales</taxon>
        <taxon>Streptomycetaceae</taxon>
        <taxon>Streptomyces</taxon>
    </lineage>
</organism>
<feature type="transmembrane region" description="Helical" evidence="3">
    <location>
        <begin position="12"/>
        <end position="40"/>
    </location>
</feature>
<feature type="region of interest" description="Disordered" evidence="2">
    <location>
        <begin position="768"/>
        <end position="809"/>
    </location>
</feature>
<dbReference type="InterPro" id="IPR018392">
    <property type="entry name" value="LysM"/>
</dbReference>
<feature type="transmembrane region" description="Helical" evidence="3">
    <location>
        <begin position="60"/>
        <end position="88"/>
    </location>
</feature>
<feature type="compositionally biased region" description="Acidic residues" evidence="2">
    <location>
        <begin position="793"/>
        <end position="809"/>
    </location>
</feature>
<feature type="region of interest" description="Disordered" evidence="2">
    <location>
        <begin position="830"/>
        <end position="869"/>
    </location>
</feature>
<comment type="caution">
    <text evidence="5">The sequence shown here is derived from an EMBL/GenBank/DDBJ whole genome shotgun (WGS) entry which is preliminary data.</text>
</comment>
<reference evidence="5" key="1">
    <citation type="submission" date="2021-01" db="EMBL/GenBank/DDBJ databases">
        <title>WGS of actinomycetes isolated from Thailand.</title>
        <authorList>
            <person name="Thawai C."/>
        </authorList>
    </citation>
    <scope>NUCLEOTIDE SEQUENCE</scope>
    <source>
        <strain evidence="5">RCU-197</strain>
    </source>
</reference>
<keyword evidence="3" id="KW-0472">Membrane</keyword>